<sequence>MLFTHYFGEKLKIDKVADSANWKMSLIEEKKISEVPELKTVLAEVEKNKFKLGALYLMEGMAYEIQKFLYPNNSRSLDIPYSVIRRLVNSISNIKLETFDIIAICDASLMSFHPAESFYHICEALKIEKSKPDIIWYYSYVKEAINRGVTITGKRIITSYEYKVSEIIQYIEKIVPTPNLADQKSWLIDKLNKVKVKRMQNDAFLIDILNSEKPRERFLEFVNELGAPVIFNLNGEGYTLEKNARFHDASVYWSSIVEVMKILNGALQNVN</sequence>
<dbReference type="AlphaFoldDB" id="A0A0E2CYQ9"/>
<accession>A0A0E2CYQ9</accession>
<gene>
    <name evidence="1" type="ORF">LEP1GSC105_0774</name>
</gene>
<reference evidence="1 2" key="1">
    <citation type="submission" date="2012-10" db="EMBL/GenBank/DDBJ databases">
        <authorList>
            <person name="Harkins D.M."/>
            <person name="Durkin A.S."/>
            <person name="Brinkac L.M."/>
            <person name="Haft D.H."/>
            <person name="Selengut J.D."/>
            <person name="Sanka R."/>
            <person name="DePew J."/>
            <person name="Purushe J."/>
            <person name="Chanthongthip A."/>
            <person name="Lattana O."/>
            <person name="Phetsouvanh R."/>
            <person name="Newton P.N."/>
            <person name="Vinetz J.M."/>
            <person name="Sutton G.G."/>
            <person name="Nierman W.C."/>
            <person name="Fouts D.E."/>
        </authorList>
    </citation>
    <scope>NUCLEOTIDE SEQUENCE [LARGE SCALE GENOMIC DNA]</scope>
    <source>
        <strain evidence="1 2">UI 12758</strain>
    </source>
</reference>
<dbReference type="Proteomes" id="UP000001340">
    <property type="component" value="Unassembled WGS sequence"/>
</dbReference>
<proteinExistence type="predicted"/>
<name>A0A0E2CYQ9_LEPIR</name>
<evidence type="ECO:0000313" key="1">
    <source>
        <dbReference type="EMBL" id="EKR52869.1"/>
    </source>
</evidence>
<comment type="caution">
    <text evidence="1">The sequence shown here is derived from an EMBL/GenBank/DDBJ whole genome shotgun (WGS) entry which is preliminary data.</text>
</comment>
<protein>
    <submittedName>
        <fullName evidence="1">Uncharacterized protein</fullName>
    </submittedName>
</protein>
<dbReference type="EMBL" id="AHNR02000073">
    <property type="protein sequence ID" value="EKR52869.1"/>
    <property type="molecule type" value="Genomic_DNA"/>
</dbReference>
<evidence type="ECO:0000313" key="2">
    <source>
        <dbReference type="Proteomes" id="UP000001340"/>
    </source>
</evidence>
<organism evidence="1 2">
    <name type="scientific">Leptospira interrogans str. UI 12758</name>
    <dbReference type="NCBI Taxonomy" id="1049938"/>
    <lineage>
        <taxon>Bacteria</taxon>
        <taxon>Pseudomonadati</taxon>
        <taxon>Spirochaetota</taxon>
        <taxon>Spirochaetia</taxon>
        <taxon>Leptospirales</taxon>
        <taxon>Leptospiraceae</taxon>
        <taxon>Leptospira</taxon>
    </lineage>
</organism>